<evidence type="ECO:0008006" key="3">
    <source>
        <dbReference type="Google" id="ProtNLM"/>
    </source>
</evidence>
<gene>
    <name evidence="1" type="ORF">FJW02_10760</name>
</gene>
<sequence length="74" mass="8109">MSASREVTALISSRTTVYAVLKPDRKQKVLAKNKCCGSRSAIIPVASLRDEQREMIAEALVIASGREFNPLADF</sequence>
<name>A0ABY2ZJC5_9GAMM</name>
<protein>
    <recommendedName>
        <fullName evidence="3">Transposase</fullName>
    </recommendedName>
</protein>
<organism evidence="1 2">
    <name type="scientific">Pantoea eucalypti</name>
    <dbReference type="NCBI Taxonomy" id="470933"/>
    <lineage>
        <taxon>Bacteria</taxon>
        <taxon>Pseudomonadati</taxon>
        <taxon>Pseudomonadota</taxon>
        <taxon>Gammaproteobacteria</taxon>
        <taxon>Enterobacterales</taxon>
        <taxon>Erwiniaceae</taxon>
        <taxon>Pantoea</taxon>
    </lineage>
</organism>
<evidence type="ECO:0000313" key="1">
    <source>
        <dbReference type="EMBL" id="TPV36569.1"/>
    </source>
</evidence>
<proteinExistence type="predicted"/>
<evidence type="ECO:0000313" key="2">
    <source>
        <dbReference type="Proteomes" id="UP000315469"/>
    </source>
</evidence>
<dbReference type="Proteomes" id="UP000315469">
    <property type="component" value="Unassembled WGS sequence"/>
</dbReference>
<dbReference type="EMBL" id="VHJB01000063">
    <property type="protein sequence ID" value="TPV36569.1"/>
    <property type="molecule type" value="Genomic_DNA"/>
</dbReference>
<accession>A0ABY2ZJC5</accession>
<reference evidence="1 2" key="1">
    <citation type="submission" date="2019-06" db="EMBL/GenBank/DDBJ databases">
        <title>Taxogenomics and systematics of the genus Pantoea.</title>
        <authorList>
            <person name="Tambong J.T."/>
        </authorList>
    </citation>
    <scope>NUCLEOTIDE SEQUENCE [LARGE SCALE GENOMIC DNA]</scope>
    <source>
        <strain evidence="1 2">LMG 24197</strain>
    </source>
</reference>
<comment type="caution">
    <text evidence="1">The sequence shown here is derived from an EMBL/GenBank/DDBJ whole genome shotgun (WGS) entry which is preliminary data.</text>
</comment>
<keyword evidence="2" id="KW-1185">Reference proteome</keyword>